<keyword evidence="5" id="KW-0479">Metal-binding</keyword>
<dbReference type="GO" id="GO:0008139">
    <property type="term" value="F:nuclear localization sequence binding"/>
    <property type="evidence" value="ECO:0007669"/>
    <property type="project" value="TreeGrafter"/>
</dbReference>
<feature type="compositionally biased region" description="Pro residues" evidence="19">
    <location>
        <begin position="388"/>
        <end position="401"/>
    </location>
</feature>
<evidence type="ECO:0000256" key="6">
    <source>
        <dbReference type="ARBA" id="ARBA00022771"/>
    </source>
</evidence>
<evidence type="ECO:0000256" key="4">
    <source>
        <dbReference type="ARBA" id="ARBA00022448"/>
    </source>
</evidence>
<evidence type="ECO:0000256" key="19">
    <source>
        <dbReference type="SAM" id="MobiDB-lite"/>
    </source>
</evidence>
<keyword evidence="11" id="KW-0238">DNA-binding</keyword>
<evidence type="ECO:0000313" key="22">
    <source>
        <dbReference type="Proteomes" id="UP000076408"/>
    </source>
</evidence>
<dbReference type="STRING" id="30069.A0A182YGC7"/>
<feature type="compositionally biased region" description="Basic and acidic residues" evidence="19">
    <location>
        <begin position="93"/>
        <end position="123"/>
    </location>
</feature>
<keyword evidence="22" id="KW-1185">Reference proteome</keyword>
<keyword evidence="9" id="KW-0653">Protein transport</keyword>
<organism evidence="21 22">
    <name type="scientific">Anopheles stephensi</name>
    <name type="common">Indo-Pakistan malaria mosquito</name>
    <dbReference type="NCBI Taxonomy" id="30069"/>
    <lineage>
        <taxon>Eukaryota</taxon>
        <taxon>Metazoa</taxon>
        <taxon>Ecdysozoa</taxon>
        <taxon>Arthropoda</taxon>
        <taxon>Hexapoda</taxon>
        <taxon>Insecta</taxon>
        <taxon>Pterygota</taxon>
        <taxon>Neoptera</taxon>
        <taxon>Endopterygota</taxon>
        <taxon>Diptera</taxon>
        <taxon>Nematocera</taxon>
        <taxon>Culicoidea</taxon>
        <taxon>Culicidae</taxon>
        <taxon>Anophelinae</taxon>
        <taxon>Anopheles</taxon>
    </lineage>
</organism>
<evidence type="ECO:0000313" key="21">
    <source>
        <dbReference type="EnsemblMetazoa" id="ASTEI07513-PA"/>
    </source>
</evidence>
<feature type="compositionally biased region" description="Polar residues" evidence="19">
    <location>
        <begin position="31"/>
        <end position="48"/>
    </location>
</feature>
<dbReference type="VEuPathDB" id="VectorBase:ASTE007194"/>
<dbReference type="VEuPathDB" id="VectorBase:ASTEI07513"/>
<feature type="region of interest" description="Disordered" evidence="19">
    <location>
        <begin position="1"/>
        <end position="71"/>
    </location>
</feature>
<keyword evidence="7" id="KW-0509">mRNA transport</keyword>
<feature type="region of interest" description="Disordered" evidence="19">
    <location>
        <begin position="205"/>
        <end position="243"/>
    </location>
</feature>
<feature type="domain" description="RanBP2-type" evidence="20">
    <location>
        <begin position="655"/>
        <end position="684"/>
    </location>
</feature>
<dbReference type="EnsemblMetazoa" id="ASTEI07513-RA">
    <property type="protein sequence ID" value="ASTEI07513-PA"/>
    <property type="gene ID" value="ASTEI07513"/>
</dbReference>
<reference evidence="22" key="1">
    <citation type="journal article" date="2014" name="Genome Biol.">
        <title>Genome analysis of a major urban malaria vector mosquito, Anopheles stephensi.</title>
        <authorList>
            <person name="Jiang X."/>
            <person name="Peery A."/>
            <person name="Hall A.B."/>
            <person name="Sharma A."/>
            <person name="Chen X.G."/>
            <person name="Waterhouse R.M."/>
            <person name="Komissarov A."/>
            <person name="Riehle M.M."/>
            <person name="Shouche Y."/>
            <person name="Sharakhova M.V."/>
            <person name="Lawson D."/>
            <person name="Pakpour N."/>
            <person name="Arensburger P."/>
            <person name="Davidson V.L."/>
            <person name="Eiglmeier K."/>
            <person name="Emrich S."/>
            <person name="George P."/>
            <person name="Kennedy R.C."/>
            <person name="Mane S.P."/>
            <person name="Maslen G."/>
            <person name="Oringanje C."/>
            <person name="Qi Y."/>
            <person name="Settlage R."/>
            <person name="Tojo M."/>
            <person name="Tubio J.M."/>
            <person name="Unger M.F."/>
            <person name="Wang B."/>
            <person name="Vernick K.D."/>
            <person name="Ribeiro J.M."/>
            <person name="James A.A."/>
            <person name="Michel K."/>
            <person name="Riehle M.A."/>
            <person name="Luckhart S."/>
            <person name="Sharakhov I.V."/>
            <person name="Tu Z."/>
        </authorList>
    </citation>
    <scope>NUCLEOTIDE SEQUENCE [LARGE SCALE GENOMIC DNA]</scope>
    <source>
        <strain evidence="22">Indian</strain>
    </source>
</reference>
<feature type="domain" description="RanBP2-type" evidence="20">
    <location>
        <begin position="847"/>
        <end position="876"/>
    </location>
</feature>
<feature type="region of interest" description="Disordered" evidence="19">
    <location>
        <begin position="92"/>
        <end position="133"/>
    </location>
</feature>
<comment type="similarity">
    <text evidence="15">Belongs to the NUP153 family.</text>
</comment>
<evidence type="ECO:0000256" key="14">
    <source>
        <dbReference type="ARBA" id="ARBA00023242"/>
    </source>
</evidence>
<feature type="domain" description="RanBP2-type" evidence="20">
    <location>
        <begin position="714"/>
        <end position="743"/>
    </location>
</feature>
<evidence type="ECO:0000256" key="7">
    <source>
        <dbReference type="ARBA" id="ARBA00022816"/>
    </source>
</evidence>
<name>A0A182YGC7_ANOST</name>
<comment type="cofactor">
    <cofactor evidence="1">
        <name>Zn(2+)</name>
        <dbReference type="ChEBI" id="CHEBI:29105"/>
    </cofactor>
</comment>
<reference evidence="21" key="2">
    <citation type="submission" date="2020-05" db="UniProtKB">
        <authorList>
            <consortium name="EnsemblMetazoa"/>
        </authorList>
    </citation>
    <scope>IDENTIFICATION</scope>
    <source>
        <strain evidence="21">Indian</strain>
    </source>
</reference>
<evidence type="ECO:0000256" key="15">
    <source>
        <dbReference type="ARBA" id="ARBA00060842"/>
    </source>
</evidence>
<keyword evidence="6" id="KW-0863">Zinc-finger</keyword>
<keyword evidence="8" id="KW-0862">Zinc</keyword>
<feature type="compositionally biased region" description="Low complexity" evidence="19">
    <location>
        <begin position="223"/>
        <end position="234"/>
    </location>
</feature>
<feature type="compositionally biased region" description="Polar residues" evidence="19">
    <location>
        <begin position="167"/>
        <end position="186"/>
    </location>
</feature>
<evidence type="ECO:0000256" key="12">
    <source>
        <dbReference type="ARBA" id="ARBA00023132"/>
    </source>
</evidence>
<dbReference type="GO" id="GO:0051028">
    <property type="term" value="P:mRNA transport"/>
    <property type="evidence" value="ECO:0007669"/>
    <property type="project" value="UniProtKB-KW"/>
</dbReference>
<evidence type="ECO:0000256" key="10">
    <source>
        <dbReference type="ARBA" id="ARBA00023010"/>
    </source>
</evidence>
<protein>
    <recommendedName>
        <fullName evidence="16">Nuclear pore complex protein Nup153</fullName>
    </recommendedName>
    <alternativeName>
        <fullName evidence="18">153 kDa nucleoporin</fullName>
    </alternativeName>
    <alternativeName>
        <fullName evidence="17">Nucleoporin Nup153</fullName>
    </alternativeName>
</protein>
<dbReference type="VEuPathDB" id="VectorBase:ASTEI20_045896"/>
<dbReference type="GO" id="GO:0003677">
    <property type="term" value="F:DNA binding"/>
    <property type="evidence" value="ECO:0007669"/>
    <property type="project" value="UniProtKB-KW"/>
</dbReference>
<keyword evidence="4" id="KW-0813">Transport</keyword>
<dbReference type="OMA" id="WIAPEYG"/>
<dbReference type="GO" id="GO:0005643">
    <property type="term" value="C:nuclear pore"/>
    <property type="evidence" value="ECO:0007669"/>
    <property type="project" value="UniProtKB-SubCell"/>
</dbReference>
<sequence length="876" mass="94470">MSRRGSITPSVRRRLENSDRESSDEEDTVPANVQHNLIKSEPGTSGRSASKHDVDNSPDDSGSSRGEADGSFVGKIRSNFSSMLNILLPVRQTKQEGSESPAQKHTERQSDVKNEAELSVDVRKRPHSPNVAAESDDAGIISYDRTYDTITKRPRLRETADAKPVKSTRTSSDMFRTLSAPSSSSVNRRLSGFLGNSVYRKRMQQLRSGSTHKTLFGSAQLKSTTSGSDSVASSQRPSFNSSAAKISKSLSTGWIAPEYGGSSFYEGLTRFGGASSARTLATHGPPRPTVTVLMKKSNPPQTVKPAPYTLPAKDETKVEKNAPRPMSYPAQRILEIMDEFAAKSPASKRALVTQSNNNLRSPSTLQMLNIIRMNEKECAQETTTRKQPTPPQPPQPPPPTAPLMEYTLPQHVDKQATSPIGKQDSTKSAGGKQITKKTRLHADPIQERDETTVEPIQLPNLQLPPLIEGLPKFDFTVPMKGPLLPVDKEEGLGKATSVKDDDKKKRNTPAAPPSDIPELRTFNFTSPLVFGDCSSPASTFDHTVPDLSVPEPSTPFMDEVNKFVFAAPTLFSDIPPPVTVTYPVTDVAPFTKPEPSLQDDRTFVFIPPLVLGNPLELTDAILAMATSFTFTAPEPMENTADVPTVRSFKELMADSASKWVCDVCMIRNEPHQQTCAACETPKPTPVPSKPKATSLPVATNIPSSASFASIVSAQSDKWECSACCVRNDSTASVCVCCSAEKPTKNTNSGSFAAIVSAQSDKWECTACCVRNDSTASVCVCCSTQKPTKSTNSGSFASIVSAQSNKWECAACSVRNDATVSVCVCCATEKPTKKSTNAGSFAALVSAQSNRWECPACCVRNDSAASVCVCCSTEKPK</sequence>
<feature type="domain" description="RanBP2-type" evidence="20">
    <location>
        <begin position="758"/>
        <end position="787"/>
    </location>
</feature>
<keyword evidence="10" id="KW-0811">Translocation</keyword>
<dbReference type="Gene3D" id="4.10.1060.10">
    <property type="entry name" value="Zinc finger, RanBP2-type"/>
    <property type="match status" value="5"/>
</dbReference>
<evidence type="ECO:0000256" key="5">
    <source>
        <dbReference type="ARBA" id="ARBA00022723"/>
    </source>
</evidence>
<feature type="compositionally biased region" description="Basic and acidic residues" evidence="19">
    <location>
        <begin position="440"/>
        <end position="451"/>
    </location>
</feature>
<comment type="subcellular location">
    <subcellularLocation>
        <location evidence="2">Nucleus membrane</location>
    </subcellularLocation>
    <subcellularLocation>
        <location evidence="3">Nucleus</location>
        <location evidence="3">Nuclear pore complex</location>
    </subcellularLocation>
</comment>
<dbReference type="InterPro" id="IPR026054">
    <property type="entry name" value="Nucleoporin"/>
</dbReference>
<dbReference type="PROSITE" id="PS01358">
    <property type="entry name" value="ZF_RANBP2_1"/>
    <property type="match status" value="5"/>
</dbReference>
<keyword evidence="13" id="KW-0472">Membrane</keyword>
<dbReference type="InterPro" id="IPR001876">
    <property type="entry name" value="Znf_RanBP2"/>
</dbReference>
<feature type="compositionally biased region" description="Basic and acidic residues" evidence="19">
    <location>
        <begin position="486"/>
        <end position="504"/>
    </location>
</feature>
<dbReference type="GO" id="GO:0008270">
    <property type="term" value="F:zinc ion binding"/>
    <property type="evidence" value="ECO:0007669"/>
    <property type="project" value="UniProtKB-KW"/>
</dbReference>
<evidence type="ECO:0000256" key="9">
    <source>
        <dbReference type="ARBA" id="ARBA00022927"/>
    </source>
</evidence>
<feature type="region of interest" description="Disordered" evidence="19">
    <location>
        <begin position="483"/>
        <end position="518"/>
    </location>
</feature>
<dbReference type="GO" id="GO:0006405">
    <property type="term" value="P:RNA export from nucleus"/>
    <property type="evidence" value="ECO:0007669"/>
    <property type="project" value="TreeGrafter"/>
</dbReference>
<feature type="domain" description="RanBP2-type" evidence="20">
    <location>
        <begin position="802"/>
        <end position="831"/>
    </location>
</feature>
<evidence type="ECO:0000256" key="17">
    <source>
        <dbReference type="ARBA" id="ARBA00078197"/>
    </source>
</evidence>
<evidence type="ECO:0000256" key="8">
    <source>
        <dbReference type="ARBA" id="ARBA00022833"/>
    </source>
</evidence>
<evidence type="ECO:0000256" key="13">
    <source>
        <dbReference type="ARBA" id="ARBA00023136"/>
    </source>
</evidence>
<evidence type="ECO:0000256" key="18">
    <source>
        <dbReference type="ARBA" id="ARBA00079437"/>
    </source>
</evidence>
<feature type="region of interest" description="Disordered" evidence="19">
    <location>
        <begin position="378"/>
        <end position="457"/>
    </location>
</feature>
<feature type="region of interest" description="Disordered" evidence="19">
    <location>
        <begin position="157"/>
        <end position="186"/>
    </location>
</feature>
<dbReference type="Proteomes" id="UP000076408">
    <property type="component" value="Unassembled WGS sequence"/>
</dbReference>
<keyword evidence="14" id="KW-0539">Nucleus</keyword>
<dbReference type="SUPFAM" id="SSF90209">
    <property type="entry name" value="Ran binding protein zinc finger-like"/>
    <property type="match status" value="4"/>
</dbReference>
<dbReference type="PANTHER" id="PTHR23193:SF23">
    <property type="entry name" value="NUCLEAR PORE COMPLEX PROTEIN NUP153"/>
    <property type="match status" value="1"/>
</dbReference>
<evidence type="ECO:0000259" key="20">
    <source>
        <dbReference type="PROSITE" id="PS50199"/>
    </source>
</evidence>
<evidence type="ECO:0000256" key="11">
    <source>
        <dbReference type="ARBA" id="ARBA00023125"/>
    </source>
</evidence>
<dbReference type="GO" id="GO:0006606">
    <property type="term" value="P:protein import into nucleus"/>
    <property type="evidence" value="ECO:0007669"/>
    <property type="project" value="TreeGrafter"/>
</dbReference>
<dbReference type="GO" id="GO:0031965">
    <property type="term" value="C:nuclear membrane"/>
    <property type="evidence" value="ECO:0007669"/>
    <property type="project" value="UniProtKB-SubCell"/>
</dbReference>
<dbReference type="Pfam" id="PF00641">
    <property type="entry name" value="Zn_ribbon_RanBP"/>
    <property type="match status" value="4"/>
</dbReference>
<evidence type="ECO:0000256" key="1">
    <source>
        <dbReference type="ARBA" id="ARBA00001947"/>
    </source>
</evidence>
<dbReference type="GO" id="GO:0017056">
    <property type="term" value="F:structural constituent of nuclear pore"/>
    <property type="evidence" value="ECO:0007669"/>
    <property type="project" value="TreeGrafter"/>
</dbReference>
<dbReference type="InterPro" id="IPR036443">
    <property type="entry name" value="Znf_RanBP2_sf"/>
</dbReference>
<dbReference type="AlphaFoldDB" id="A0A182YGC7"/>
<evidence type="ECO:0000256" key="3">
    <source>
        <dbReference type="ARBA" id="ARBA00004567"/>
    </source>
</evidence>
<dbReference type="SMART" id="SM00547">
    <property type="entry name" value="ZnF_RBZ"/>
    <property type="match status" value="5"/>
</dbReference>
<proteinExistence type="inferred from homology"/>
<dbReference type="PROSITE" id="PS50199">
    <property type="entry name" value="ZF_RANBP2_2"/>
    <property type="match status" value="5"/>
</dbReference>
<dbReference type="PANTHER" id="PTHR23193">
    <property type="entry name" value="NUCLEAR PORE COMPLEX PROTEIN NUP"/>
    <property type="match status" value="1"/>
</dbReference>
<accession>A0A182YGC7</accession>
<evidence type="ECO:0000256" key="16">
    <source>
        <dbReference type="ARBA" id="ARBA00068609"/>
    </source>
</evidence>
<evidence type="ECO:0000256" key="2">
    <source>
        <dbReference type="ARBA" id="ARBA00004126"/>
    </source>
</evidence>
<keyword evidence="12" id="KW-0906">Nuclear pore complex</keyword>